<dbReference type="EMBL" id="FNBG01000061">
    <property type="protein sequence ID" value="SDG56227.1"/>
    <property type="molecule type" value="Genomic_DNA"/>
</dbReference>
<dbReference type="Proteomes" id="UP000198972">
    <property type="component" value="Unassembled WGS sequence"/>
</dbReference>
<keyword evidence="2" id="KW-1185">Reference proteome</keyword>
<evidence type="ECO:0000313" key="2">
    <source>
        <dbReference type="Proteomes" id="UP000198972"/>
    </source>
</evidence>
<accession>A0A1G7V924</accession>
<name>A0A1G7V924_9BACL</name>
<evidence type="ECO:0000313" key="1">
    <source>
        <dbReference type="EMBL" id="SDG56227.1"/>
    </source>
</evidence>
<organism evidence="1 2">
    <name type="scientific">Fontibacillus panacisegetis</name>
    <dbReference type="NCBI Taxonomy" id="670482"/>
    <lineage>
        <taxon>Bacteria</taxon>
        <taxon>Bacillati</taxon>
        <taxon>Bacillota</taxon>
        <taxon>Bacilli</taxon>
        <taxon>Bacillales</taxon>
        <taxon>Paenibacillaceae</taxon>
        <taxon>Fontibacillus</taxon>
    </lineage>
</organism>
<dbReference type="AlphaFoldDB" id="A0A1G7V924"/>
<reference evidence="1 2" key="1">
    <citation type="submission" date="2016-10" db="EMBL/GenBank/DDBJ databases">
        <authorList>
            <person name="de Groot N.N."/>
        </authorList>
    </citation>
    <scope>NUCLEOTIDE SEQUENCE [LARGE SCALE GENOMIC DNA]</scope>
    <source>
        <strain evidence="1 2">DSM 28129</strain>
    </source>
</reference>
<dbReference type="STRING" id="670482.SAMN04488542_16111"/>
<sequence length="124" mass="14198">MMDQKPALYTKIKSMPQVIVIRLVLNRSIMGYSWAFSAYLSTSVAIKEKSSPIPSGFVQDHKIKEFNSSILVLNTDFSHFRAISVRIKENISPIFFKIILFLKIKDIFSSIVFDLQSSDFSRIS</sequence>
<protein>
    <submittedName>
        <fullName evidence="1">Uncharacterized protein</fullName>
    </submittedName>
</protein>
<gene>
    <name evidence="1" type="ORF">SAMN04488542_16111</name>
</gene>
<proteinExistence type="predicted"/>